<name>A0A0V0Z3A0_TRISP</name>
<dbReference type="Proteomes" id="UP000054776">
    <property type="component" value="Unassembled WGS sequence"/>
</dbReference>
<gene>
    <name evidence="2" type="ORF">T01_4907</name>
</gene>
<feature type="non-terminal residue" evidence="2">
    <location>
        <position position="36"/>
    </location>
</feature>
<keyword evidence="3" id="KW-1185">Reference proteome</keyword>
<evidence type="ECO:0000256" key="1">
    <source>
        <dbReference type="SAM" id="Phobius"/>
    </source>
</evidence>
<reference evidence="2 3" key="1">
    <citation type="submission" date="2015-01" db="EMBL/GenBank/DDBJ databases">
        <title>Evolution of Trichinella species and genotypes.</title>
        <authorList>
            <person name="Korhonen P.K."/>
            <person name="Edoardo P."/>
            <person name="Giuseppe L.R."/>
            <person name="Gasser R.B."/>
        </authorList>
    </citation>
    <scope>NUCLEOTIDE SEQUENCE [LARGE SCALE GENOMIC DNA]</scope>
    <source>
        <strain evidence="2">ISS3</strain>
    </source>
</reference>
<feature type="transmembrane region" description="Helical" evidence="1">
    <location>
        <begin position="12"/>
        <end position="35"/>
    </location>
</feature>
<dbReference type="PROSITE" id="PS51257">
    <property type="entry name" value="PROKAR_LIPOPROTEIN"/>
    <property type="match status" value="1"/>
</dbReference>
<dbReference type="InParanoid" id="A0A0V0Z3A0"/>
<dbReference type="AlphaFoldDB" id="A0A0V0Z3A0"/>
<keyword evidence="1" id="KW-0812">Transmembrane</keyword>
<proteinExistence type="predicted"/>
<comment type="caution">
    <text evidence="2">The sequence shown here is derived from an EMBL/GenBank/DDBJ whole genome shotgun (WGS) entry which is preliminary data.</text>
</comment>
<dbReference type="EMBL" id="JYDH01002897">
    <property type="protein sequence ID" value="KRY07017.1"/>
    <property type="molecule type" value="Genomic_DNA"/>
</dbReference>
<sequence length="36" mass="4031">MLLKEYADYARSHFSILELATLCVIGCSLMACTTFD</sequence>
<accession>A0A0V0Z3A0</accession>
<protein>
    <submittedName>
        <fullName evidence="2">Uncharacterized protein</fullName>
    </submittedName>
</protein>
<keyword evidence="1" id="KW-0472">Membrane</keyword>
<evidence type="ECO:0000313" key="3">
    <source>
        <dbReference type="Proteomes" id="UP000054776"/>
    </source>
</evidence>
<evidence type="ECO:0000313" key="2">
    <source>
        <dbReference type="EMBL" id="KRY07017.1"/>
    </source>
</evidence>
<organism evidence="2 3">
    <name type="scientific">Trichinella spiralis</name>
    <name type="common">Trichina worm</name>
    <dbReference type="NCBI Taxonomy" id="6334"/>
    <lineage>
        <taxon>Eukaryota</taxon>
        <taxon>Metazoa</taxon>
        <taxon>Ecdysozoa</taxon>
        <taxon>Nematoda</taxon>
        <taxon>Enoplea</taxon>
        <taxon>Dorylaimia</taxon>
        <taxon>Trichinellida</taxon>
        <taxon>Trichinellidae</taxon>
        <taxon>Trichinella</taxon>
    </lineage>
</organism>
<keyword evidence="1" id="KW-1133">Transmembrane helix</keyword>